<dbReference type="CDD" id="cd00084">
    <property type="entry name" value="HMG-box_SF"/>
    <property type="match status" value="1"/>
</dbReference>
<dbReference type="InParanoid" id="B4JAV1"/>
<gene>
    <name evidence="2" type="primary">Dgri\GH10828</name>
    <name evidence="2" type="ORF">Dgri_GH10828</name>
</gene>
<dbReference type="GO" id="GO:0005634">
    <property type="term" value="C:nucleus"/>
    <property type="evidence" value="ECO:0007669"/>
    <property type="project" value="UniProtKB-ARBA"/>
</dbReference>
<keyword evidence="1" id="KW-1133">Transmembrane helix</keyword>
<keyword evidence="1" id="KW-0472">Membrane</keyword>
<keyword evidence="1" id="KW-0812">Transmembrane</keyword>
<evidence type="ECO:0000313" key="3">
    <source>
        <dbReference type="Proteomes" id="UP000001070"/>
    </source>
</evidence>
<evidence type="ECO:0000256" key="1">
    <source>
        <dbReference type="SAM" id="Phobius"/>
    </source>
</evidence>
<dbReference type="STRING" id="7222.B4JAV1"/>
<feature type="transmembrane region" description="Helical" evidence="1">
    <location>
        <begin position="188"/>
        <end position="205"/>
    </location>
</feature>
<accession>B4JAV1</accession>
<feature type="transmembrane region" description="Helical" evidence="1">
    <location>
        <begin position="245"/>
        <end position="263"/>
    </location>
</feature>
<evidence type="ECO:0000313" key="2">
    <source>
        <dbReference type="EMBL" id="EDW02821.1"/>
    </source>
</evidence>
<feature type="transmembrane region" description="Helical" evidence="1">
    <location>
        <begin position="210"/>
        <end position="233"/>
    </location>
</feature>
<dbReference type="AlphaFoldDB" id="B4JAV1"/>
<dbReference type="Pfam" id="PF06382">
    <property type="entry name" value="Protamine_like"/>
    <property type="match status" value="1"/>
</dbReference>
<keyword evidence="3" id="KW-1185">Reference proteome</keyword>
<dbReference type="GO" id="GO:0035092">
    <property type="term" value="P:sperm DNA condensation"/>
    <property type="evidence" value="ECO:0007669"/>
    <property type="project" value="InterPro"/>
</dbReference>
<dbReference type="OrthoDB" id="7882933at2759"/>
<reference evidence="2 3" key="1">
    <citation type="journal article" date="2007" name="Nature">
        <title>Evolution of genes and genomes on the Drosophila phylogeny.</title>
        <authorList>
            <consortium name="Drosophila 12 Genomes Consortium"/>
            <person name="Clark A.G."/>
            <person name="Eisen M.B."/>
            <person name="Smith D.R."/>
            <person name="Bergman C.M."/>
            <person name="Oliver B."/>
            <person name="Markow T.A."/>
            <person name="Kaufman T.C."/>
            <person name="Kellis M."/>
            <person name="Gelbart W."/>
            <person name="Iyer V.N."/>
            <person name="Pollard D.A."/>
            <person name="Sackton T.B."/>
            <person name="Larracuente A.M."/>
            <person name="Singh N.D."/>
            <person name="Abad J.P."/>
            <person name="Abt D.N."/>
            <person name="Adryan B."/>
            <person name="Aguade M."/>
            <person name="Akashi H."/>
            <person name="Anderson W.W."/>
            <person name="Aquadro C.F."/>
            <person name="Ardell D.H."/>
            <person name="Arguello R."/>
            <person name="Artieri C.G."/>
            <person name="Barbash D.A."/>
            <person name="Barker D."/>
            <person name="Barsanti P."/>
            <person name="Batterham P."/>
            <person name="Batzoglou S."/>
            <person name="Begun D."/>
            <person name="Bhutkar A."/>
            <person name="Blanco E."/>
            <person name="Bosak S.A."/>
            <person name="Bradley R.K."/>
            <person name="Brand A.D."/>
            <person name="Brent M.R."/>
            <person name="Brooks A.N."/>
            <person name="Brown R.H."/>
            <person name="Butlin R.K."/>
            <person name="Caggese C."/>
            <person name="Calvi B.R."/>
            <person name="Bernardo de Carvalho A."/>
            <person name="Caspi A."/>
            <person name="Castrezana S."/>
            <person name="Celniker S.E."/>
            <person name="Chang J.L."/>
            <person name="Chapple C."/>
            <person name="Chatterji S."/>
            <person name="Chinwalla A."/>
            <person name="Civetta A."/>
            <person name="Clifton S.W."/>
            <person name="Comeron J.M."/>
            <person name="Costello J.C."/>
            <person name="Coyne J.A."/>
            <person name="Daub J."/>
            <person name="David R.G."/>
            <person name="Delcher A.L."/>
            <person name="Delehaunty K."/>
            <person name="Do C.B."/>
            <person name="Ebling H."/>
            <person name="Edwards K."/>
            <person name="Eickbush T."/>
            <person name="Evans J.D."/>
            <person name="Filipski A."/>
            <person name="Findeiss S."/>
            <person name="Freyhult E."/>
            <person name="Fulton L."/>
            <person name="Fulton R."/>
            <person name="Garcia A.C."/>
            <person name="Gardiner A."/>
            <person name="Garfield D.A."/>
            <person name="Garvin B.E."/>
            <person name="Gibson G."/>
            <person name="Gilbert D."/>
            <person name="Gnerre S."/>
            <person name="Godfrey J."/>
            <person name="Good R."/>
            <person name="Gotea V."/>
            <person name="Gravely B."/>
            <person name="Greenberg A.J."/>
            <person name="Griffiths-Jones S."/>
            <person name="Gross S."/>
            <person name="Guigo R."/>
            <person name="Gustafson E.A."/>
            <person name="Haerty W."/>
            <person name="Hahn M.W."/>
            <person name="Halligan D.L."/>
            <person name="Halpern A.L."/>
            <person name="Halter G.M."/>
            <person name="Han M.V."/>
            <person name="Heger A."/>
            <person name="Hillier L."/>
            <person name="Hinrichs A.S."/>
            <person name="Holmes I."/>
            <person name="Hoskins R.A."/>
            <person name="Hubisz M.J."/>
            <person name="Hultmark D."/>
            <person name="Huntley M.A."/>
            <person name="Jaffe D.B."/>
            <person name="Jagadeeshan S."/>
            <person name="Jeck W.R."/>
            <person name="Johnson J."/>
            <person name="Jones C.D."/>
            <person name="Jordan W.C."/>
            <person name="Karpen G.H."/>
            <person name="Kataoka E."/>
            <person name="Keightley P.D."/>
            <person name="Kheradpour P."/>
            <person name="Kirkness E.F."/>
            <person name="Koerich L.B."/>
            <person name="Kristiansen K."/>
            <person name="Kudrna D."/>
            <person name="Kulathinal R.J."/>
            <person name="Kumar S."/>
            <person name="Kwok R."/>
            <person name="Lander E."/>
            <person name="Langley C.H."/>
            <person name="Lapoint R."/>
            <person name="Lazzaro B.P."/>
            <person name="Lee S.J."/>
            <person name="Levesque L."/>
            <person name="Li R."/>
            <person name="Lin C.F."/>
            <person name="Lin M.F."/>
            <person name="Lindblad-Toh K."/>
            <person name="Llopart A."/>
            <person name="Long M."/>
            <person name="Low L."/>
            <person name="Lozovsky E."/>
            <person name="Lu J."/>
            <person name="Luo M."/>
            <person name="Machado C.A."/>
            <person name="Makalowski W."/>
            <person name="Marzo M."/>
            <person name="Matsuda M."/>
            <person name="Matzkin L."/>
            <person name="McAllister B."/>
            <person name="McBride C.S."/>
            <person name="McKernan B."/>
            <person name="McKernan K."/>
            <person name="Mendez-Lago M."/>
            <person name="Minx P."/>
            <person name="Mollenhauer M.U."/>
            <person name="Montooth K."/>
            <person name="Mount S.M."/>
            <person name="Mu X."/>
            <person name="Myers E."/>
            <person name="Negre B."/>
            <person name="Newfeld S."/>
            <person name="Nielsen R."/>
            <person name="Noor M.A."/>
            <person name="O'Grady P."/>
            <person name="Pachter L."/>
            <person name="Papaceit M."/>
            <person name="Parisi M.J."/>
            <person name="Parisi M."/>
            <person name="Parts L."/>
            <person name="Pedersen J.S."/>
            <person name="Pesole G."/>
            <person name="Phillippy A.M."/>
            <person name="Ponting C.P."/>
            <person name="Pop M."/>
            <person name="Porcelli D."/>
            <person name="Powell J.R."/>
            <person name="Prohaska S."/>
            <person name="Pruitt K."/>
            <person name="Puig M."/>
            <person name="Quesneville H."/>
            <person name="Ram K.R."/>
            <person name="Rand D."/>
            <person name="Rasmussen M.D."/>
            <person name="Reed L.K."/>
            <person name="Reenan R."/>
            <person name="Reily A."/>
            <person name="Remington K.A."/>
            <person name="Rieger T.T."/>
            <person name="Ritchie M.G."/>
            <person name="Robin C."/>
            <person name="Rogers Y.H."/>
            <person name="Rohde C."/>
            <person name="Rozas J."/>
            <person name="Rubenfield M.J."/>
            <person name="Ruiz A."/>
            <person name="Russo S."/>
            <person name="Salzberg S.L."/>
            <person name="Sanchez-Gracia A."/>
            <person name="Saranga D.J."/>
            <person name="Sato H."/>
            <person name="Schaeffer S.W."/>
            <person name="Schatz M.C."/>
            <person name="Schlenke T."/>
            <person name="Schwartz R."/>
            <person name="Segarra C."/>
            <person name="Singh R.S."/>
            <person name="Sirot L."/>
            <person name="Sirota M."/>
            <person name="Sisneros N.B."/>
            <person name="Smith C.D."/>
            <person name="Smith T.F."/>
            <person name="Spieth J."/>
            <person name="Stage D.E."/>
            <person name="Stark A."/>
            <person name="Stephan W."/>
            <person name="Strausberg R.L."/>
            <person name="Strempel S."/>
            <person name="Sturgill D."/>
            <person name="Sutton G."/>
            <person name="Sutton G.G."/>
            <person name="Tao W."/>
            <person name="Teichmann S."/>
            <person name="Tobari Y.N."/>
            <person name="Tomimura Y."/>
            <person name="Tsolas J.M."/>
            <person name="Valente V.L."/>
            <person name="Venter E."/>
            <person name="Venter J.C."/>
            <person name="Vicario S."/>
            <person name="Vieira F.G."/>
            <person name="Vilella A.J."/>
            <person name="Villasante A."/>
            <person name="Walenz B."/>
            <person name="Wang J."/>
            <person name="Wasserman M."/>
            <person name="Watts T."/>
            <person name="Wilson D."/>
            <person name="Wilson R.K."/>
            <person name="Wing R.A."/>
            <person name="Wolfner M.F."/>
            <person name="Wong A."/>
            <person name="Wong G.K."/>
            <person name="Wu C.I."/>
            <person name="Wu G."/>
            <person name="Yamamoto D."/>
            <person name="Yang H.P."/>
            <person name="Yang S.P."/>
            <person name="Yorke J.A."/>
            <person name="Yoshida K."/>
            <person name="Zdobnov E."/>
            <person name="Zhang P."/>
            <person name="Zhang Y."/>
            <person name="Zimin A.V."/>
            <person name="Baldwin J."/>
            <person name="Abdouelleil A."/>
            <person name="Abdulkadir J."/>
            <person name="Abebe A."/>
            <person name="Abera B."/>
            <person name="Abreu J."/>
            <person name="Acer S.C."/>
            <person name="Aftuck L."/>
            <person name="Alexander A."/>
            <person name="An P."/>
            <person name="Anderson E."/>
            <person name="Anderson S."/>
            <person name="Arachi H."/>
            <person name="Azer M."/>
            <person name="Bachantsang P."/>
            <person name="Barry A."/>
            <person name="Bayul T."/>
            <person name="Berlin A."/>
            <person name="Bessette D."/>
            <person name="Bloom T."/>
            <person name="Blye J."/>
            <person name="Boguslavskiy L."/>
            <person name="Bonnet C."/>
            <person name="Boukhgalter B."/>
            <person name="Bourzgui I."/>
            <person name="Brown A."/>
            <person name="Cahill P."/>
            <person name="Channer S."/>
            <person name="Cheshatsang Y."/>
            <person name="Chuda L."/>
            <person name="Citroen M."/>
            <person name="Collymore A."/>
            <person name="Cooke P."/>
            <person name="Costello M."/>
            <person name="D'Aco K."/>
            <person name="Daza R."/>
            <person name="De Haan G."/>
            <person name="DeGray S."/>
            <person name="DeMaso C."/>
            <person name="Dhargay N."/>
            <person name="Dooley K."/>
            <person name="Dooley E."/>
            <person name="Doricent M."/>
            <person name="Dorje P."/>
            <person name="Dorjee K."/>
            <person name="Dupes A."/>
            <person name="Elong R."/>
            <person name="Falk J."/>
            <person name="Farina A."/>
            <person name="Faro S."/>
            <person name="Ferguson D."/>
            <person name="Fisher S."/>
            <person name="Foley C.D."/>
            <person name="Franke A."/>
            <person name="Friedrich D."/>
            <person name="Gadbois L."/>
            <person name="Gearin G."/>
            <person name="Gearin C.R."/>
            <person name="Giannoukos G."/>
            <person name="Goode T."/>
            <person name="Graham J."/>
            <person name="Grandbois E."/>
            <person name="Grewal S."/>
            <person name="Gyaltsen K."/>
            <person name="Hafez N."/>
            <person name="Hagos B."/>
            <person name="Hall J."/>
            <person name="Henson C."/>
            <person name="Hollinger A."/>
            <person name="Honan T."/>
            <person name="Huard M.D."/>
            <person name="Hughes L."/>
            <person name="Hurhula B."/>
            <person name="Husby M.E."/>
            <person name="Kamat A."/>
            <person name="Kanga B."/>
            <person name="Kashin S."/>
            <person name="Khazanovich D."/>
            <person name="Kisner P."/>
            <person name="Lance K."/>
            <person name="Lara M."/>
            <person name="Lee W."/>
            <person name="Lennon N."/>
            <person name="Letendre F."/>
            <person name="LeVine R."/>
            <person name="Lipovsky A."/>
            <person name="Liu X."/>
            <person name="Liu J."/>
            <person name="Liu S."/>
            <person name="Lokyitsang T."/>
            <person name="Lokyitsang Y."/>
            <person name="Lubonja R."/>
            <person name="Lui A."/>
            <person name="MacDonald P."/>
            <person name="Magnisalis V."/>
            <person name="Maru K."/>
            <person name="Matthews C."/>
            <person name="McCusker W."/>
            <person name="McDonough S."/>
            <person name="Mehta T."/>
            <person name="Meldrim J."/>
            <person name="Meneus L."/>
            <person name="Mihai O."/>
            <person name="Mihalev A."/>
            <person name="Mihova T."/>
            <person name="Mittelman R."/>
            <person name="Mlenga V."/>
            <person name="Montmayeur A."/>
            <person name="Mulrain L."/>
            <person name="Navidi A."/>
            <person name="Naylor J."/>
            <person name="Negash T."/>
            <person name="Nguyen T."/>
            <person name="Nguyen N."/>
            <person name="Nicol R."/>
            <person name="Norbu C."/>
            <person name="Norbu N."/>
            <person name="Novod N."/>
            <person name="O'Neill B."/>
            <person name="Osman S."/>
            <person name="Markiewicz E."/>
            <person name="Oyono O.L."/>
            <person name="Patti C."/>
            <person name="Phunkhang P."/>
            <person name="Pierre F."/>
            <person name="Priest M."/>
            <person name="Raghuraman S."/>
            <person name="Rege F."/>
            <person name="Reyes R."/>
            <person name="Rise C."/>
            <person name="Rogov P."/>
            <person name="Ross K."/>
            <person name="Ryan E."/>
            <person name="Settipalli S."/>
            <person name="Shea T."/>
            <person name="Sherpa N."/>
            <person name="Shi L."/>
            <person name="Shih D."/>
            <person name="Sparrow T."/>
            <person name="Spaulding J."/>
            <person name="Stalker J."/>
            <person name="Stange-Thomann N."/>
            <person name="Stavropoulos S."/>
            <person name="Stone C."/>
            <person name="Strader C."/>
            <person name="Tesfaye S."/>
            <person name="Thomson T."/>
            <person name="Thoulutsang Y."/>
            <person name="Thoulutsang D."/>
            <person name="Topham K."/>
            <person name="Topping I."/>
            <person name="Tsamla T."/>
            <person name="Vassiliev H."/>
            <person name="Vo A."/>
            <person name="Wangchuk T."/>
            <person name="Wangdi T."/>
            <person name="Weiand M."/>
            <person name="Wilkinson J."/>
            <person name="Wilson A."/>
            <person name="Yadav S."/>
            <person name="Young G."/>
            <person name="Yu Q."/>
            <person name="Zembek L."/>
            <person name="Zhong D."/>
            <person name="Zimmer A."/>
            <person name="Zwirko Z."/>
            <person name="Jaffe D.B."/>
            <person name="Alvarez P."/>
            <person name="Brockman W."/>
            <person name="Butler J."/>
            <person name="Chin C."/>
            <person name="Gnerre S."/>
            <person name="Grabherr M."/>
            <person name="Kleber M."/>
            <person name="Mauceli E."/>
            <person name="MacCallum I."/>
        </authorList>
    </citation>
    <scope>NUCLEOTIDE SEQUENCE [LARGE SCALE GENOMIC DNA]</scope>
    <source>
        <strain evidence="3">Tucson 15287-2541.00</strain>
    </source>
</reference>
<dbReference type="PhylomeDB" id="B4JAV1"/>
<proteinExistence type="predicted"/>
<dbReference type="InterPro" id="IPR024460">
    <property type="entry name" value="Protamine-like"/>
</dbReference>
<dbReference type="EMBL" id="CH916368">
    <property type="protein sequence ID" value="EDW02821.1"/>
    <property type="molecule type" value="Genomic_DNA"/>
</dbReference>
<organism evidence="3">
    <name type="scientific">Drosophila grimshawi</name>
    <name type="common">Hawaiian fruit fly</name>
    <name type="synonym">Idiomyia grimshawi</name>
    <dbReference type="NCBI Taxonomy" id="7222"/>
    <lineage>
        <taxon>Eukaryota</taxon>
        <taxon>Metazoa</taxon>
        <taxon>Ecdysozoa</taxon>
        <taxon>Arthropoda</taxon>
        <taxon>Hexapoda</taxon>
        <taxon>Insecta</taxon>
        <taxon>Pterygota</taxon>
        <taxon>Neoptera</taxon>
        <taxon>Endopterygota</taxon>
        <taxon>Diptera</taxon>
        <taxon>Brachycera</taxon>
        <taxon>Muscomorpha</taxon>
        <taxon>Ephydroidea</taxon>
        <taxon>Drosophilidae</taxon>
        <taxon>Drosophila</taxon>
        <taxon>Hawaiian Drosophila</taxon>
    </lineage>
</organism>
<dbReference type="HOGENOM" id="CLU_1005661_0_0_1"/>
<dbReference type="InterPro" id="IPR036910">
    <property type="entry name" value="HMG_box_dom_sf"/>
</dbReference>
<name>B4JAV1_DROGR</name>
<dbReference type="SUPFAM" id="SSF47095">
    <property type="entry name" value="HMG-box"/>
    <property type="match status" value="1"/>
</dbReference>
<protein>
    <submittedName>
        <fullName evidence="2">GH10828</fullName>
    </submittedName>
</protein>
<dbReference type="OMA" id="HSWHELL"/>
<dbReference type="Proteomes" id="UP000001070">
    <property type="component" value="Unassembled WGS sequence"/>
</dbReference>
<sequence length="277" mass="32348">MQLLTDMHFYILNTLICLIIKQIPFLSVCCPEQLNMNCARKKRKTRCAKKPKCATFKCQRSGPVTANGFLNFLRSYRRKHCDLSPIEMLRKGGAAWHNLSEREKNRYRRQRLINPMMREAILLVIHNFSMYYIINCFKHLLQTSINSSGPVNTFYYVPLVYEAPAVRSTYEDVHVVLRSTSWHFLETLFRHHLALLLPFIMALSVPRCKLVYVSSLVILSNFTMCMCFIYSMWKWLALSGFSATFQLLPIVLMGPVLQLLLMVRFTGLMMLNLWTVV</sequence>
<dbReference type="Gene3D" id="1.10.30.10">
    <property type="entry name" value="High mobility group box domain"/>
    <property type="match status" value="1"/>
</dbReference>
<dbReference type="eggNOG" id="ENOG502SZ15">
    <property type="taxonomic scope" value="Eukaryota"/>
</dbReference>
<feature type="transmembrane region" description="Helical" evidence="1">
    <location>
        <begin position="116"/>
        <end position="134"/>
    </location>
</feature>